<dbReference type="AlphaFoldDB" id="A0A4Q9QYJ7"/>
<evidence type="ECO:0000313" key="2">
    <source>
        <dbReference type="EMBL" id="TBU89209.1"/>
    </source>
</evidence>
<feature type="domain" description="DUF4136" evidence="1">
    <location>
        <begin position="22"/>
        <end position="185"/>
    </location>
</feature>
<evidence type="ECO:0000313" key="3">
    <source>
        <dbReference type="EMBL" id="TBV00796.1"/>
    </source>
</evidence>
<dbReference type="PROSITE" id="PS51257">
    <property type="entry name" value="PROKAR_LIPOPROTEIN"/>
    <property type="match status" value="1"/>
</dbReference>
<gene>
    <name evidence="3" type="ORF">DNK34_22760</name>
    <name evidence="2" type="ORF">DNK44_17050</name>
</gene>
<reference evidence="4 5" key="1">
    <citation type="submission" date="2018-06" db="EMBL/GenBank/DDBJ databases">
        <title>Three novel Pseudomonas species isolated from symptomatic oak.</title>
        <authorList>
            <person name="Bueno-Gonzalez V."/>
            <person name="Brady C."/>
        </authorList>
    </citation>
    <scope>NUCLEOTIDE SEQUENCE [LARGE SCALE GENOMIC DNA]</scope>
    <source>
        <strain evidence="3 4">P26B</strain>
        <strain evidence="2 5">P6B</strain>
    </source>
</reference>
<name>A0A4Q9QYJ7_9GAMM</name>
<keyword evidence="4" id="KW-1185">Reference proteome</keyword>
<dbReference type="EMBL" id="QJUL01000026">
    <property type="protein sequence ID" value="TBU89209.1"/>
    <property type="molecule type" value="Genomic_DNA"/>
</dbReference>
<evidence type="ECO:0000259" key="1">
    <source>
        <dbReference type="Pfam" id="PF13590"/>
    </source>
</evidence>
<dbReference type="Gene3D" id="3.30.160.670">
    <property type="match status" value="1"/>
</dbReference>
<dbReference type="InterPro" id="IPR025411">
    <property type="entry name" value="DUF4136"/>
</dbReference>
<dbReference type="EMBL" id="QJUM01000036">
    <property type="protein sequence ID" value="TBV00796.1"/>
    <property type="molecule type" value="Genomic_DNA"/>
</dbReference>
<dbReference type="RefSeq" id="WP_131177590.1">
    <property type="nucleotide sequence ID" value="NZ_QJUL01000026.1"/>
</dbReference>
<dbReference type="Proteomes" id="UP000293172">
    <property type="component" value="Unassembled WGS sequence"/>
</dbReference>
<sequence>MRLPLLLIPLLLVLSACQSIQVNRDFDANRDFAAYRTWSWKEPAMQYKPDDPRIRSDLTEQRMRTAVAQQLDQRGLRPAAAGARGDLGVQVWLVVDERQQQISTGYGGGWGGYWGNYWGGPVYNETRTIDYKVSTVQIDLFDGRDGKLVWRGSAEEARRSDLSTPAAREAAIRETVGKVLGQYPPH</sequence>
<dbReference type="Proteomes" id="UP000291334">
    <property type="component" value="Unassembled WGS sequence"/>
</dbReference>
<accession>A0A4Q9QYJ7</accession>
<dbReference type="OrthoDB" id="7019059at2"/>
<evidence type="ECO:0000313" key="4">
    <source>
        <dbReference type="Proteomes" id="UP000291334"/>
    </source>
</evidence>
<dbReference type="Pfam" id="PF13590">
    <property type="entry name" value="DUF4136"/>
    <property type="match status" value="1"/>
</dbReference>
<protein>
    <submittedName>
        <fullName evidence="2">DUF4136 domain-containing protein</fullName>
    </submittedName>
</protein>
<proteinExistence type="predicted"/>
<evidence type="ECO:0000313" key="5">
    <source>
        <dbReference type="Proteomes" id="UP000293172"/>
    </source>
</evidence>
<organism evidence="2 5">
    <name type="scientific">Phytopseudomonas dryadis</name>
    <dbReference type="NCBI Taxonomy" id="2487520"/>
    <lineage>
        <taxon>Bacteria</taxon>
        <taxon>Pseudomonadati</taxon>
        <taxon>Pseudomonadota</taxon>
        <taxon>Gammaproteobacteria</taxon>
        <taxon>Pseudomonadales</taxon>
        <taxon>Pseudomonadaceae</taxon>
        <taxon>Phytopseudomonas</taxon>
    </lineage>
</organism>
<comment type="caution">
    <text evidence="2">The sequence shown here is derived from an EMBL/GenBank/DDBJ whole genome shotgun (WGS) entry which is preliminary data.</text>
</comment>